<evidence type="ECO:0000313" key="1">
    <source>
        <dbReference type="EMBL" id="KKN69250.1"/>
    </source>
</evidence>
<comment type="caution">
    <text evidence="1">The sequence shown here is derived from an EMBL/GenBank/DDBJ whole genome shotgun (WGS) entry which is preliminary data.</text>
</comment>
<dbReference type="EMBL" id="LAZR01000429">
    <property type="protein sequence ID" value="KKN69250.1"/>
    <property type="molecule type" value="Genomic_DNA"/>
</dbReference>
<gene>
    <name evidence="1" type="ORF">LCGC14_0442450</name>
</gene>
<proteinExistence type="predicted"/>
<organism evidence="1">
    <name type="scientific">marine sediment metagenome</name>
    <dbReference type="NCBI Taxonomy" id="412755"/>
    <lineage>
        <taxon>unclassified sequences</taxon>
        <taxon>metagenomes</taxon>
        <taxon>ecological metagenomes</taxon>
    </lineage>
</organism>
<accession>A0A0F9SJU7</accession>
<dbReference type="AlphaFoldDB" id="A0A0F9SJU7"/>
<reference evidence="1" key="1">
    <citation type="journal article" date="2015" name="Nature">
        <title>Complex archaea that bridge the gap between prokaryotes and eukaryotes.</title>
        <authorList>
            <person name="Spang A."/>
            <person name="Saw J.H."/>
            <person name="Jorgensen S.L."/>
            <person name="Zaremba-Niedzwiedzka K."/>
            <person name="Martijn J."/>
            <person name="Lind A.E."/>
            <person name="van Eijk R."/>
            <person name="Schleper C."/>
            <person name="Guy L."/>
            <person name="Ettema T.J."/>
        </authorList>
    </citation>
    <scope>NUCLEOTIDE SEQUENCE</scope>
</reference>
<protein>
    <submittedName>
        <fullName evidence="1">Uncharacterized protein</fullName>
    </submittedName>
</protein>
<name>A0A0F9SJU7_9ZZZZ</name>
<sequence>MNVQIVSSGDIATIDAAYQMCIGTIDPRWLCSRGPAVPSREILVRDATDFELYVASEASIVYGIAIVKPDGDMTWLRCTGSRWADAAEALIVQIHTDKGAAFGIVTNRDLRTLIKTFDPGITDHEDGLIEWR</sequence>